<dbReference type="PANTHER" id="PTHR30055:SF241">
    <property type="entry name" value="TRANSCRIPTIONAL REGULATORY PROTEIN"/>
    <property type="match status" value="1"/>
</dbReference>
<dbReference type="InterPro" id="IPR050109">
    <property type="entry name" value="HTH-type_TetR-like_transc_reg"/>
</dbReference>
<accession>A0ABP8WIQ6</accession>
<dbReference type="Gene3D" id="1.10.357.10">
    <property type="entry name" value="Tetracycline Repressor, domain 2"/>
    <property type="match status" value="1"/>
</dbReference>
<dbReference type="Pfam" id="PF00440">
    <property type="entry name" value="TetR_N"/>
    <property type="match status" value="1"/>
</dbReference>
<protein>
    <submittedName>
        <fullName evidence="5">TetR/AcrR family transcriptional regulator</fullName>
    </submittedName>
</protein>
<dbReference type="EMBL" id="BAABLN010000003">
    <property type="protein sequence ID" value="GAA4690555.1"/>
    <property type="molecule type" value="Genomic_DNA"/>
</dbReference>
<dbReference type="Proteomes" id="UP001501446">
    <property type="component" value="Unassembled WGS sequence"/>
</dbReference>
<keyword evidence="1 2" id="KW-0238">DNA-binding</keyword>
<organism evidence="5 6">
    <name type="scientific">Kocuria gwangalliensis</name>
    <dbReference type="NCBI Taxonomy" id="501592"/>
    <lineage>
        <taxon>Bacteria</taxon>
        <taxon>Bacillati</taxon>
        <taxon>Actinomycetota</taxon>
        <taxon>Actinomycetes</taxon>
        <taxon>Micrococcales</taxon>
        <taxon>Micrococcaceae</taxon>
        <taxon>Kocuria</taxon>
    </lineage>
</organism>
<dbReference type="PRINTS" id="PR00455">
    <property type="entry name" value="HTHTETR"/>
</dbReference>
<dbReference type="InterPro" id="IPR009057">
    <property type="entry name" value="Homeodomain-like_sf"/>
</dbReference>
<feature type="region of interest" description="Disordered" evidence="3">
    <location>
        <begin position="1"/>
        <end position="21"/>
    </location>
</feature>
<feature type="DNA-binding region" description="H-T-H motif" evidence="2">
    <location>
        <begin position="42"/>
        <end position="61"/>
    </location>
</feature>
<evidence type="ECO:0000313" key="5">
    <source>
        <dbReference type="EMBL" id="GAA4690555.1"/>
    </source>
</evidence>
<evidence type="ECO:0000259" key="4">
    <source>
        <dbReference type="PROSITE" id="PS50977"/>
    </source>
</evidence>
<evidence type="ECO:0000256" key="3">
    <source>
        <dbReference type="SAM" id="MobiDB-lite"/>
    </source>
</evidence>
<feature type="domain" description="HTH tetR-type" evidence="4">
    <location>
        <begin position="19"/>
        <end position="79"/>
    </location>
</feature>
<comment type="caution">
    <text evidence="5">The sequence shown here is derived from an EMBL/GenBank/DDBJ whole genome shotgun (WGS) entry which is preliminary data.</text>
</comment>
<dbReference type="RefSeq" id="WP_345310403.1">
    <property type="nucleotide sequence ID" value="NZ_BAABLN010000003.1"/>
</dbReference>
<reference evidence="6" key="1">
    <citation type="journal article" date="2019" name="Int. J. Syst. Evol. Microbiol.">
        <title>The Global Catalogue of Microorganisms (GCM) 10K type strain sequencing project: providing services to taxonomists for standard genome sequencing and annotation.</title>
        <authorList>
            <consortium name="The Broad Institute Genomics Platform"/>
            <consortium name="The Broad Institute Genome Sequencing Center for Infectious Disease"/>
            <person name="Wu L."/>
            <person name="Ma J."/>
        </authorList>
    </citation>
    <scope>NUCLEOTIDE SEQUENCE [LARGE SCALE GENOMIC DNA]</scope>
    <source>
        <strain evidence="6">JCM 18958</strain>
    </source>
</reference>
<sequence>MTEQTSHTAEEDAQKRSRTATRRRLVAASAGVFAEKGIDGAPIGELCAAAGFTRGAFYSNFATKLDLAVAVFEDLVDSLIDRLDSGLEQWLDSDADTQEIVTRIIEGVTDQTSNMNVQAVRLELFLAAFRSSEVRDVVRPLRNKLYGAVETALGRVAESQHLEFTIPAADMTRLMLTSYSGQLTDRMAVGDITDQKVIPTMWLAFTRPARRSEP</sequence>
<evidence type="ECO:0000256" key="1">
    <source>
        <dbReference type="ARBA" id="ARBA00023125"/>
    </source>
</evidence>
<gene>
    <name evidence="5" type="ORF">GCM10025781_04250</name>
</gene>
<dbReference type="InterPro" id="IPR001647">
    <property type="entry name" value="HTH_TetR"/>
</dbReference>
<evidence type="ECO:0000256" key="2">
    <source>
        <dbReference type="PROSITE-ProRule" id="PRU00335"/>
    </source>
</evidence>
<evidence type="ECO:0000313" key="6">
    <source>
        <dbReference type="Proteomes" id="UP001501446"/>
    </source>
</evidence>
<dbReference type="PANTHER" id="PTHR30055">
    <property type="entry name" value="HTH-TYPE TRANSCRIPTIONAL REGULATOR RUTR"/>
    <property type="match status" value="1"/>
</dbReference>
<keyword evidence="6" id="KW-1185">Reference proteome</keyword>
<proteinExistence type="predicted"/>
<name>A0ABP8WIQ6_9MICC</name>
<dbReference type="SUPFAM" id="SSF46689">
    <property type="entry name" value="Homeodomain-like"/>
    <property type="match status" value="1"/>
</dbReference>
<dbReference type="PROSITE" id="PS50977">
    <property type="entry name" value="HTH_TETR_2"/>
    <property type="match status" value="1"/>
</dbReference>